<dbReference type="Proteomes" id="UP000316343">
    <property type="component" value="Unassembled WGS sequence"/>
</dbReference>
<dbReference type="PROSITE" id="PS51892">
    <property type="entry name" value="SUBTILASE"/>
    <property type="match status" value="1"/>
</dbReference>
<reference evidence="8 9" key="1">
    <citation type="submission" date="2019-06" db="EMBL/GenBank/DDBJ databases">
        <title>Erythrobacter insulae sp. nov., isolated from a tidal flat.</title>
        <authorList>
            <person name="Yoon J.-H."/>
        </authorList>
    </citation>
    <scope>NUCLEOTIDE SEQUENCE [LARGE SCALE GENOMIC DNA]</scope>
    <source>
        <strain evidence="8 9">JBTF-M21</strain>
    </source>
</reference>
<organism evidence="8 9">
    <name type="scientific">Erythrobacter insulae</name>
    <dbReference type="NCBI Taxonomy" id="2584124"/>
    <lineage>
        <taxon>Bacteria</taxon>
        <taxon>Pseudomonadati</taxon>
        <taxon>Pseudomonadota</taxon>
        <taxon>Alphaproteobacteria</taxon>
        <taxon>Sphingomonadales</taxon>
        <taxon>Erythrobacteraceae</taxon>
        <taxon>Erythrobacter/Porphyrobacter group</taxon>
        <taxon>Erythrobacter</taxon>
    </lineage>
</organism>
<evidence type="ECO:0000256" key="2">
    <source>
        <dbReference type="ARBA" id="ARBA00022670"/>
    </source>
</evidence>
<dbReference type="Gene3D" id="3.40.50.200">
    <property type="entry name" value="Peptidase S8/S53 domain"/>
    <property type="match status" value="1"/>
</dbReference>
<dbReference type="OrthoDB" id="5405281at2"/>
<dbReference type="InterPro" id="IPR000209">
    <property type="entry name" value="Peptidase_S8/S53_dom"/>
</dbReference>
<sequence length="919" mass="98359">MHDWCIQSARKQRIEAMKSLFINTATAAVAISLASTASASEAQPYVAPELDTMLFAESPSVTASFESDVSASETIAPAVSDEAVPVVLPETIAPISIEAAAVNALGGANIVFDAPEGLLTLPASSMAPSDARVVTTRSIDPRYGDIDAFWGDISPFYGDIGAFWGDISPFYGDISPFWGDISPFYGDIGAFWGDIDAFWGDIVAFDANRLETLGDYWKSAGTQIAATDSVWKKLRYEKDGGVYRLEYDGTPGKIVNELRNLIDQAEAQFGAAYTDQTGVNFRTGFVDEFLARYGIDLDKKFTLAGFSQADRTAFFLDWHDSLNQYSGIDQVDHWMSTVNWTPRVTQIQGSGRQTVIGIIDGSFASDADLGENIVWAGGGQNSVGGHGAGVASLIAGAHDGVGIMGIAPDVNIATYNPFDHNGATSWDEVADGFVALKQIQSSAGDVSVVNLSLGEPGWIFTKGTADFLYRWDVDNYYNDTVFVFAAGNEGVTQNTNIEFNDADQTALIFVGSLGLNGEISSFSNRPGTGCLTDGGACNTNNRLMDRFIVAPGELILVSDGHGGVVRRSGTSFAAPLVSGAISLLHDRWPWLANNPHETTEIIFRSAQDLGAPGVDAVYGHGLLDVTASQAPLDFGNLDFKLYRQIGSYWYGSNYSALSLLSGGVPSWWDTDNVFFTGYENIGDTYRDFSIPMSAFTYGKSTNALGNGYQRLQDFVSDRFANWLLSNGGDRDGDGKHGISQIRSNSAGTDGQWSMRFDAIAPQFSDDGAMRPVHNAATLADPSGTMSFTLGHGQGALALAGNNFGIISDHDHETGGVNPVLGLASGETFAGATYSPLKATTLSVGYSQQREDWRDLDGVSEIERNIQRQLGAREAEALTIGVEQKVTKNLSVNAQYTYLREEDAVLGAQTGSAALLGEGS</sequence>
<evidence type="ECO:0000256" key="3">
    <source>
        <dbReference type="ARBA" id="ARBA00022729"/>
    </source>
</evidence>
<dbReference type="Pfam" id="PF00082">
    <property type="entry name" value="Peptidase_S8"/>
    <property type="match status" value="1"/>
</dbReference>
<protein>
    <recommendedName>
        <fullName evidence="7">Peptidase S8/S53 domain-containing protein</fullName>
    </recommendedName>
</protein>
<keyword evidence="4 6" id="KW-0378">Hydrolase</keyword>
<evidence type="ECO:0000313" key="8">
    <source>
        <dbReference type="EMBL" id="TRD10098.1"/>
    </source>
</evidence>
<dbReference type="InterPro" id="IPR023828">
    <property type="entry name" value="Peptidase_S8_Ser-AS"/>
</dbReference>
<feature type="active site" description="Charge relay system" evidence="6">
    <location>
        <position position="360"/>
    </location>
</feature>
<dbReference type="AlphaFoldDB" id="A0A547P7K4"/>
<comment type="caution">
    <text evidence="8">The sequence shown here is derived from an EMBL/GenBank/DDBJ whole genome shotgun (WGS) entry which is preliminary data.</text>
</comment>
<keyword evidence="2 6" id="KW-0645">Protease</keyword>
<feature type="domain" description="Peptidase S8/S53" evidence="7">
    <location>
        <begin position="352"/>
        <end position="621"/>
    </location>
</feature>
<dbReference type="GO" id="GO:0006508">
    <property type="term" value="P:proteolysis"/>
    <property type="evidence" value="ECO:0007669"/>
    <property type="project" value="UniProtKB-KW"/>
</dbReference>
<feature type="non-terminal residue" evidence="8">
    <location>
        <position position="919"/>
    </location>
</feature>
<dbReference type="SUPFAM" id="SSF52743">
    <property type="entry name" value="Subtilisin-like"/>
    <property type="match status" value="1"/>
</dbReference>
<name>A0A547P7K4_9SPHN</name>
<evidence type="ECO:0000313" key="9">
    <source>
        <dbReference type="Proteomes" id="UP000316343"/>
    </source>
</evidence>
<accession>A0A547P7K4</accession>
<evidence type="ECO:0000256" key="5">
    <source>
        <dbReference type="ARBA" id="ARBA00022825"/>
    </source>
</evidence>
<keyword evidence="3" id="KW-0732">Signal</keyword>
<keyword evidence="9" id="KW-1185">Reference proteome</keyword>
<evidence type="ECO:0000256" key="1">
    <source>
        <dbReference type="ARBA" id="ARBA00011073"/>
    </source>
</evidence>
<dbReference type="InterPro" id="IPR034061">
    <property type="entry name" value="Peptidases_S8_Autotransporter"/>
</dbReference>
<feature type="active site" description="Charge relay system" evidence="6">
    <location>
        <position position="386"/>
    </location>
</feature>
<dbReference type="PROSITE" id="PS00138">
    <property type="entry name" value="SUBTILASE_SER"/>
    <property type="match status" value="1"/>
</dbReference>
<dbReference type="PANTHER" id="PTHR43806">
    <property type="entry name" value="PEPTIDASE S8"/>
    <property type="match status" value="1"/>
</dbReference>
<gene>
    <name evidence="8" type="ORF">FGU71_14010</name>
</gene>
<dbReference type="EMBL" id="VHJK01000002">
    <property type="protein sequence ID" value="TRD10098.1"/>
    <property type="molecule type" value="Genomic_DNA"/>
</dbReference>
<evidence type="ECO:0000256" key="4">
    <source>
        <dbReference type="ARBA" id="ARBA00022801"/>
    </source>
</evidence>
<dbReference type="InterPro" id="IPR050131">
    <property type="entry name" value="Peptidase_S8_subtilisin-like"/>
</dbReference>
<dbReference type="PANTHER" id="PTHR43806:SF11">
    <property type="entry name" value="CEREVISIN-RELATED"/>
    <property type="match status" value="1"/>
</dbReference>
<comment type="similarity">
    <text evidence="1 6">Belongs to the peptidase S8 family.</text>
</comment>
<evidence type="ECO:0000256" key="6">
    <source>
        <dbReference type="PROSITE-ProRule" id="PRU01240"/>
    </source>
</evidence>
<dbReference type="InterPro" id="IPR036852">
    <property type="entry name" value="Peptidase_S8/S53_dom_sf"/>
</dbReference>
<proteinExistence type="inferred from homology"/>
<dbReference type="CDD" id="cd04848">
    <property type="entry name" value="Peptidases_S8_Autotransporter_serine_protease_like"/>
    <property type="match status" value="1"/>
</dbReference>
<feature type="active site" description="Charge relay system" evidence="6">
    <location>
        <position position="571"/>
    </location>
</feature>
<keyword evidence="5 6" id="KW-0720">Serine protease</keyword>
<evidence type="ECO:0000259" key="7">
    <source>
        <dbReference type="Pfam" id="PF00082"/>
    </source>
</evidence>
<dbReference type="GO" id="GO:0004252">
    <property type="term" value="F:serine-type endopeptidase activity"/>
    <property type="evidence" value="ECO:0007669"/>
    <property type="project" value="UniProtKB-UniRule"/>
</dbReference>